<feature type="compositionally biased region" description="Low complexity" evidence="13">
    <location>
        <begin position="506"/>
        <end position="518"/>
    </location>
</feature>
<proteinExistence type="inferred from homology"/>
<feature type="domain" description="Histone deacetylase" evidence="14">
    <location>
        <begin position="781"/>
        <end position="1096"/>
    </location>
</feature>
<dbReference type="EC" id="3.5.1.98" evidence="3"/>
<gene>
    <name evidence="15" type="ORF">PEVE_00012697</name>
</gene>
<keyword evidence="16" id="KW-1185">Reference proteome</keyword>
<reference evidence="15 16" key="1">
    <citation type="submission" date="2022-05" db="EMBL/GenBank/DDBJ databases">
        <authorList>
            <consortium name="Genoscope - CEA"/>
            <person name="William W."/>
        </authorList>
    </citation>
    <scope>NUCLEOTIDE SEQUENCE [LARGE SCALE GENOMIC DNA]</scope>
</reference>
<feature type="compositionally biased region" description="Low complexity" evidence="13">
    <location>
        <begin position="357"/>
        <end position="373"/>
    </location>
</feature>
<feature type="compositionally biased region" description="Low complexity" evidence="13">
    <location>
        <begin position="483"/>
        <end position="492"/>
    </location>
</feature>
<dbReference type="InterPro" id="IPR000286">
    <property type="entry name" value="HDACs"/>
</dbReference>
<evidence type="ECO:0000256" key="8">
    <source>
        <dbReference type="ARBA" id="ARBA00022853"/>
    </source>
</evidence>
<feature type="region of interest" description="Disordered" evidence="13">
    <location>
        <begin position="108"/>
        <end position="228"/>
    </location>
</feature>
<keyword evidence="10" id="KW-0804">Transcription</keyword>
<feature type="compositionally biased region" description="Low complexity" evidence="13">
    <location>
        <begin position="722"/>
        <end position="735"/>
    </location>
</feature>
<evidence type="ECO:0000313" key="16">
    <source>
        <dbReference type="Proteomes" id="UP001159427"/>
    </source>
</evidence>
<comment type="subcellular location">
    <subcellularLocation>
        <location evidence="1">Nucleus</location>
    </subcellularLocation>
</comment>
<evidence type="ECO:0000256" key="6">
    <source>
        <dbReference type="ARBA" id="ARBA00022801"/>
    </source>
</evidence>
<dbReference type="EMBL" id="CALNXI010001939">
    <property type="protein sequence ID" value="CAH3180063.1"/>
    <property type="molecule type" value="Genomic_DNA"/>
</dbReference>
<dbReference type="InterPro" id="IPR037138">
    <property type="entry name" value="His_deacetylse_dom_sf"/>
</dbReference>
<keyword evidence="9" id="KW-0805">Transcription regulation</keyword>
<feature type="non-terminal residue" evidence="15">
    <location>
        <position position="1"/>
    </location>
</feature>
<keyword evidence="5" id="KW-0479">Metal-binding</keyword>
<keyword evidence="7" id="KW-0862">Zinc</keyword>
<organism evidence="15 16">
    <name type="scientific">Porites evermanni</name>
    <dbReference type="NCBI Taxonomy" id="104178"/>
    <lineage>
        <taxon>Eukaryota</taxon>
        <taxon>Metazoa</taxon>
        <taxon>Cnidaria</taxon>
        <taxon>Anthozoa</taxon>
        <taxon>Hexacorallia</taxon>
        <taxon>Scleractinia</taxon>
        <taxon>Fungiina</taxon>
        <taxon>Poritidae</taxon>
        <taxon>Porites</taxon>
    </lineage>
</organism>
<evidence type="ECO:0000256" key="11">
    <source>
        <dbReference type="ARBA" id="ARBA00023242"/>
    </source>
</evidence>
<dbReference type="SUPFAM" id="SSF52768">
    <property type="entry name" value="Arginase/deacetylase"/>
    <property type="match status" value="1"/>
</dbReference>
<comment type="similarity">
    <text evidence="2">Belongs to the histone deacetylase family. HD type 2 subfamily.</text>
</comment>
<sequence>RFVSDSPTRVTTSSNRVPVVPLAQHYADMNNHYAASVTPEGVAVPRFILSTSQQHQLAEFFHLKQQQEFQQQLLYQNFQQQLQALQQQHQHEIKYHLDQRSGILEQQKKLMQKKQQEEQQRQREQLEKAQKEREYRYPKPKIKVEPEEPSERGPGCSAMEQDDEPSEKQTNIKQEVAQSPSHPSSNQTHYPAPSSQDSHRSQQKQHSAPPPQQSQASQQPPPEISSKEVKKLLHDFVISKKQRDLALASLPSQAFKHWSQQYERDSDGIAPLGEGYNEIDNFSLRKAASEPNLKVKSRLKAKIRNYGSPLLYRRRDRHNGSRMQRSFTLENAGGEMECSSPGSPNQSTSASPHREGSSPLSTGPGSGLGHSLPNLQAIPRYPSGLDHPRGWLSSQLARQPRVLSHSSGLSGKDVTHMEIQSPYSSQTISDGIEEEEESDLAAAALHQARWKQLALVQAQAQMMAMNYDAAQHLKMNSVVRQTLTPPETLPPEGSNNLLSPRSAEMSGASASSQLGGQLKVHPKLRQTLSAPGLTLSNGVAINQSPQSQEILQQQHLQFLKQQRQYQQNPARFMQQLQQELLMQQIGAKNLQVNLQKLQEMQQQQLHKESQAALKEHLEQQMQQKEQLAWKEHLLQMQHQKQQKLQQAQQQHQQLQHLQLSQQRLIRTQSHEDLPSPQSTQEQQMQELQLIRQLQQHDSQHGSSLQPGNQNALHLRQADLAAASSAGSVSPGASVGHRPLSRAHSSPVVGSGQLTGCSSRTGLVYDTVMLKHQCSCGNTSSHPEHPGRLQSIWARLQETGVANLCERVRPRKATLAEILTVHSEQHTMLFGGSTQCRTKNQDGTTTLLKCFNNLPCGGVGVDGDTIWNEMHSANAARMAVGCVVELAFKVASGELKNGLALVRPPGHHAEAHQAMGFCYFNSIAIAARLLRLKSSVEKVLIVDWDIHHGNGTQQMFYDDPHVMYISIHRHDDGTFFPGTGKSEECGAGIGVGYNVNIAFMGGLDPVYGDPEYFAAFRSIVIPIAKEFQPDIVLVSAGFDAAAGHSPALGGYRVTAACYAQLTKQLMDLADGNVVMALEGGYSLPSLCDAAEACVKALLGEKIPELPKESIKRAPNPNAVALLEKTISIQGRYWNSVKREATQICQSLVQAQQREKEEADTVTALASLSMGVVQEANK</sequence>
<feature type="compositionally biased region" description="Polar residues" evidence="13">
    <location>
        <begin position="340"/>
        <end position="351"/>
    </location>
</feature>
<feature type="region of interest" description="Disordered" evidence="13">
    <location>
        <begin position="483"/>
        <end position="518"/>
    </location>
</feature>
<dbReference type="PANTHER" id="PTHR10625:SF5">
    <property type="entry name" value="HISTONE DEACETYLASE"/>
    <property type="match status" value="1"/>
</dbReference>
<dbReference type="Proteomes" id="UP001159427">
    <property type="component" value="Unassembled WGS sequence"/>
</dbReference>
<dbReference type="PANTHER" id="PTHR10625">
    <property type="entry name" value="HISTONE DEACETYLASE HDAC1-RELATED"/>
    <property type="match status" value="1"/>
</dbReference>
<evidence type="ECO:0000256" key="4">
    <source>
        <dbReference type="ARBA" id="ARBA00022491"/>
    </source>
</evidence>
<evidence type="ECO:0000256" key="1">
    <source>
        <dbReference type="ARBA" id="ARBA00004123"/>
    </source>
</evidence>
<protein>
    <recommendedName>
        <fullName evidence="3">histone deacetylase</fullName>
        <ecNumber evidence="3">3.5.1.98</ecNumber>
    </recommendedName>
</protein>
<feature type="region of interest" description="Disordered" evidence="13">
    <location>
        <begin position="722"/>
        <end position="751"/>
    </location>
</feature>
<dbReference type="InterPro" id="IPR046949">
    <property type="entry name" value="HDAC4/5/7/9"/>
</dbReference>
<keyword evidence="6" id="KW-0378">Hydrolase</keyword>
<evidence type="ECO:0000259" key="14">
    <source>
        <dbReference type="Pfam" id="PF00850"/>
    </source>
</evidence>
<evidence type="ECO:0000256" key="2">
    <source>
        <dbReference type="ARBA" id="ARBA00007738"/>
    </source>
</evidence>
<dbReference type="Pfam" id="PF00850">
    <property type="entry name" value="Hist_deacetyl"/>
    <property type="match status" value="1"/>
</dbReference>
<evidence type="ECO:0000256" key="9">
    <source>
        <dbReference type="ARBA" id="ARBA00023015"/>
    </source>
</evidence>
<feature type="region of interest" description="Disordered" evidence="13">
    <location>
        <begin position="328"/>
        <end position="381"/>
    </location>
</feature>
<feature type="compositionally biased region" description="Polar residues" evidence="13">
    <location>
        <begin position="168"/>
        <end position="196"/>
    </location>
</feature>
<evidence type="ECO:0000256" key="13">
    <source>
        <dbReference type="SAM" id="MobiDB-lite"/>
    </source>
</evidence>
<comment type="caution">
    <text evidence="15">The sequence shown here is derived from an EMBL/GenBank/DDBJ whole genome shotgun (WGS) entry which is preliminary data.</text>
</comment>
<dbReference type="PIRSF" id="PIRSF037911">
    <property type="entry name" value="HDAC_II_euk"/>
    <property type="match status" value="1"/>
</dbReference>
<dbReference type="PRINTS" id="PR01270">
    <property type="entry name" value="HDASUPER"/>
</dbReference>
<keyword evidence="11" id="KW-0539">Nucleus</keyword>
<evidence type="ECO:0000256" key="7">
    <source>
        <dbReference type="ARBA" id="ARBA00022833"/>
    </source>
</evidence>
<dbReference type="InterPro" id="IPR023801">
    <property type="entry name" value="His_deacetylse_dom"/>
</dbReference>
<dbReference type="CDD" id="cd11681">
    <property type="entry name" value="HDAC_classIIa"/>
    <property type="match status" value="1"/>
</dbReference>
<evidence type="ECO:0000256" key="3">
    <source>
        <dbReference type="ARBA" id="ARBA00012111"/>
    </source>
</evidence>
<name>A0ABN8RPS0_9CNID</name>
<keyword evidence="8" id="KW-0156">Chromatin regulator</keyword>
<dbReference type="InterPro" id="IPR023696">
    <property type="entry name" value="Ureohydrolase_dom_sf"/>
</dbReference>
<dbReference type="Gene3D" id="3.40.800.20">
    <property type="entry name" value="Histone deacetylase domain"/>
    <property type="match status" value="1"/>
</dbReference>
<evidence type="ECO:0000256" key="10">
    <source>
        <dbReference type="ARBA" id="ARBA00023163"/>
    </source>
</evidence>
<accession>A0ABN8RPS0</accession>
<feature type="compositionally biased region" description="Basic and acidic residues" evidence="13">
    <location>
        <begin position="114"/>
        <end position="151"/>
    </location>
</feature>
<feature type="coiled-coil region" evidence="12">
    <location>
        <begin position="587"/>
        <end position="657"/>
    </location>
</feature>
<keyword evidence="4" id="KW-0678">Repressor</keyword>
<evidence type="ECO:0000256" key="5">
    <source>
        <dbReference type="ARBA" id="ARBA00022723"/>
    </source>
</evidence>
<evidence type="ECO:0000313" key="15">
    <source>
        <dbReference type="EMBL" id="CAH3180063.1"/>
    </source>
</evidence>
<keyword evidence="12" id="KW-0175">Coiled coil</keyword>
<evidence type="ECO:0000256" key="12">
    <source>
        <dbReference type="SAM" id="Coils"/>
    </source>
</evidence>